<protein>
    <submittedName>
        <fullName evidence="2">Uncharacterized protein</fullName>
    </submittedName>
</protein>
<feature type="compositionally biased region" description="Polar residues" evidence="1">
    <location>
        <begin position="9"/>
        <end position="21"/>
    </location>
</feature>
<evidence type="ECO:0000313" key="3">
    <source>
        <dbReference type="Proteomes" id="UP001348817"/>
    </source>
</evidence>
<keyword evidence="3" id="KW-1185">Reference proteome</keyword>
<sequence>MFTRKKANIKNSLGTEKNGSAQMPVQRKIGYEFEGQWNVRDLNPGDITLERMEEERGAVMREREAKIRAKLATGAYQGVRDNVAYDMAAHALASAGEIGEKPLLGKNLAKKQVIYKEDGFTLEADASPSGGSNIEWVTEPLEGRQTASKTTGRIQKMVSLFNRSKDSEYVDLAPDFFRANGFNGFVPAERKIRMYPVQGEIGLQPQFTCGFSLEEFSRVLSYLNEREREGRGAIPRRILSAGTGEGSDPAEDLTLAISGVRGESLGALDETDFPELAGIGFDMELSWDLDQLLGNVAIASEDLEKDEPKEDVDALLPFWPARVRDKNAPLKALLALVAMYLIRGKNLPEGANSKAIAGGLLSRTDFGYNFELLPEEIKRKFRANPDLFVQMALRVARMEGESSVPLYANSVRYTEMGEPNLGGNISLKRGDWLRSMVLGEDLLNHRRDPKIHASLGALGRSADGLLVVEFRRIQGIVYENRLLETAMSYYDFYEKVKKRKGPLK</sequence>
<dbReference type="KEGG" id="fax:FUAX_10760"/>
<reference evidence="2 3" key="1">
    <citation type="submission" date="2021-12" db="EMBL/GenBank/DDBJ databases">
        <title>Genome sequencing of bacteria with rrn-lacking chromosome and rrn-plasmid.</title>
        <authorList>
            <person name="Anda M."/>
            <person name="Iwasaki W."/>
        </authorList>
    </citation>
    <scope>NUCLEOTIDE SEQUENCE [LARGE SCALE GENOMIC DNA]</scope>
    <source>
        <strain evidence="2 3">DSM 100852</strain>
    </source>
</reference>
<feature type="region of interest" description="Disordered" evidence="1">
    <location>
        <begin position="1"/>
        <end position="21"/>
    </location>
</feature>
<evidence type="ECO:0000313" key="2">
    <source>
        <dbReference type="EMBL" id="BDD08644.1"/>
    </source>
</evidence>
<dbReference type="Proteomes" id="UP001348817">
    <property type="component" value="Chromosome"/>
</dbReference>
<gene>
    <name evidence="2" type="ORF">FUAX_10760</name>
</gene>
<proteinExistence type="predicted"/>
<organism evidence="2 3">
    <name type="scientific">Fulvitalea axinellae</name>
    <dbReference type="NCBI Taxonomy" id="1182444"/>
    <lineage>
        <taxon>Bacteria</taxon>
        <taxon>Pseudomonadati</taxon>
        <taxon>Bacteroidota</taxon>
        <taxon>Cytophagia</taxon>
        <taxon>Cytophagales</taxon>
        <taxon>Persicobacteraceae</taxon>
        <taxon>Fulvitalea</taxon>
    </lineage>
</organism>
<name>A0AAU9D2P6_9BACT</name>
<evidence type="ECO:0000256" key="1">
    <source>
        <dbReference type="SAM" id="MobiDB-lite"/>
    </source>
</evidence>
<dbReference type="EMBL" id="AP025314">
    <property type="protein sequence ID" value="BDD08644.1"/>
    <property type="molecule type" value="Genomic_DNA"/>
</dbReference>
<accession>A0AAU9D2P6</accession>
<dbReference type="AlphaFoldDB" id="A0AAU9D2P6"/>